<dbReference type="PANTHER" id="PTHR10815">
    <property type="entry name" value="METHYLATED-DNA--PROTEIN-CYSTEINE METHYLTRANSFERASE"/>
    <property type="match status" value="1"/>
</dbReference>
<keyword evidence="6" id="KW-0227">DNA damage</keyword>
<evidence type="ECO:0000313" key="10">
    <source>
        <dbReference type="EMBL" id="BCB28368.1"/>
    </source>
</evidence>
<name>A0A6F8VF71_9PROT</name>
<dbReference type="SUPFAM" id="SSF53155">
    <property type="entry name" value="Methylated DNA-protein cysteine methyltransferase domain"/>
    <property type="match status" value="1"/>
</dbReference>
<dbReference type="InterPro" id="IPR014048">
    <property type="entry name" value="MethylDNA_cys_MeTrfase_DNA-bd"/>
</dbReference>
<dbReference type="InterPro" id="IPR036631">
    <property type="entry name" value="MGMT_N_sf"/>
</dbReference>
<feature type="domain" description="Methylated-DNA-[protein]-cysteine S-methyltransferase DNA binding" evidence="9">
    <location>
        <begin position="72"/>
        <end position="154"/>
    </location>
</feature>
<dbReference type="Pfam" id="PF01035">
    <property type="entry name" value="DNA_binding_1"/>
    <property type="match status" value="1"/>
</dbReference>
<gene>
    <name evidence="10" type="primary">ogt</name>
    <name evidence="10" type="ORF">SKTS_32540</name>
</gene>
<keyword evidence="5 10" id="KW-0808">Transferase</keyword>
<dbReference type="GO" id="GO:0006281">
    <property type="term" value="P:DNA repair"/>
    <property type="evidence" value="ECO:0007669"/>
    <property type="project" value="UniProtKB-KW"/>
</dbReference>
<dbReference type="InterPro" id="IPR036217">
    <property type="entry name" value="MethylDNA_cys_MeTrfase_DNAb"/>
</dbReference>
<comment type="similarity">
    <text evidence="2">Belongs to the MGMT family.</text>
</comment>
<dbReference type="GO" id="GO:0032259">
    <property type="term" value="P:methylation"/>
    <property type="evidence" value="ECO:0007669"/>
    <property type="project" value="UniProtKB-KW"/>
</dbReference>
<evidence type="ECO:0000259" key="9">
    <source>
        <dbReference type="Pfam" id="PF01035"/>
    </source>
</evidence>
<evidence type="ECO:0000256" key="1">
    <source>
        <dbReference type="ARBA" id="ARBA00001286"/>
    </source>
</evidence>
<organism evidence="10 11">
    <name type="scientific">Sulfurimicrobium lacus</name>
    <dbReference type="NCBI Taxonomy" id="2715678"/>
    <lineage>
        <taxon>Bacteria</taxon>
        <taxon>Pseudomonadati</taxon>
        <taxon>Pseudomonadota</taxon>
        <taxon>Betaproteobacteria</taxon>
        <taxon>Nitrosomonadales</taxon>
        <taxon>Sulfuricellaceae</taxon>
        <taxon>Sulfurimicrobium</taxon>
    </lineage>
</organism>
<evidence type="ECO:0000256" key="6">
    <source>
        <dbReference type="ARBA" id="ARBA00022763"/>
    </source>
</evidence>
<dbReference type="KEGG" id="slac:SKTS_32540"/>
<evidence type="ECO:0000256" key="3">
    <source>
        <dbReference type="ARBA" id="ARBA00011918"/>
    </source>
</evidence>
<protein>
    <recommendedName>
        <fullName evidence="3">methylated-DNA--[protein]-cysteine S-methyltransferase</fullName>
        <ecNumber evidence="3">2.1.1.63</ecNumber>
    </recommendedName>
</protein>
<dbReference type="Proteomes" id="UP000502260">
    <property type="component" value="Chromosome"/>
</dbReference>
<accession>A0A6F8VF71</accession>
<dbReference type="AlphaFoldDB" id="A0A6F8VF71"/>
<dbReference type="SUPFAM" id="SSF46767">
    <property type="entry name" value="Methylated DNA-protein cysteine methyltransferase, C-terminal domain"/>
    <property type="match status" value="1"/>
</dbReference>
<comment type="catalytic activity">
    <reaction evidence="1">
        <text>a 4-O-methyl-thymidine in DNA + L-cysteinyl-[protein] = a thymidine in DNA + S-methyl-L-cysteinyl-[protein]</text>
        <dbReference type="Rhea" id="RHEA:53428"/>
        <dbReference type="Rhea" id="RHEA-COMP:10131"/>
        <dbReference type="Rhea" id="RHEA-COMP:10132"/>
        <dbReference type="Rhea" id="RHEA-COMP:13555"/>
        <dbReference type="Rhea" id="RHEA-COMP:13556"/>
        <dbReference type="ChEBI" id="CHEBI:29950"/>
        <dbReference type="ChEBI" id="CHEBI:82612"/>
        <dbReference type="ChEBI" id="CHEBI:137386"/>
        <dbReference type="ChEBI" id="CHEBI:137387"/>
        <dbReference type="EC" id="2.1.1.63"/>
    </reaction>
</comment>
<evidence type="ECO:0000256" key="5">
    <source>
        <dbReference type="ARBA" id="ARBA00022679"/>
    </source>
</evidence>
<dbReference type="EMBL" id="AP022853">
    <property type="protein sequence ID" value="BCB28368.1"/>
    <property type="molecule type" value="Genomic_DNA"/>
</dbReference>
<sequence length="160" mass="17407">MKVYQARLVTPFAVLGILTDHEQLTGIDFLPVEATALEPQSLFAREVCAQLQAYLADSQFRFELPLLPRGTPYQQKVWQALLKIPAGQSESYGALASQLGSAPRAIGQACGANPIPVIIPCHRVLGKDGLGGFMNHSDGGALKIKRWLLEHEHVQLRPAG</sequence>
<keyword evidence="7" id="KW-0234">DNA repair</keyword>
<keyword evidence="11" id="KW-1185">Reference proteome</keyword>
<evidence type="ECO:0000313" key="11">
    <source>
        <dbReference type="Proteomes" id="UP000502260"/>
    </source>
</evidence>
<evidence type="ECO:0000256" key="8">
    <source>
        <dbReference type="ARBA" id="ARBA00049348"/>
    </source>
</evidence>
<evidence type="ECO:0000256" key="4">
    <source>
        <dbReference type="ARBA" id="ARBA00022603"/>
    </source>
</evidence>
<dbReference type="Gene3D" id="1.10.10.10">
    <property type="entry name" value="Winged helix-like DNA-binding domain superfamily/Winged helix DNA-binding domain"/>
    <property type="match status" value="1"/>
</dbReference>
<comment type="catalytic activity">
    <reaction evidence="8">
        <text>a 6-O-methyl-2'-deoxyguanosine in DNA + L-cysteinyl-[protein] = S-methyl-L-cysteinyl-[protein] + a 2'-deoxyguanosine in DNA</text>
        <dbReference type="Rhea" id="RHEA:24000"/>
        <dbReference type="Rhea" id="RHEA-COMP:10131"/>
        <dbReference type="Rhea" id="RHEA-COMP:10132"/>
        <dbReference type="Rhea" id="RHEA-COMP:11367"/>
        <dbReference type="Rhea" id="RHEA-COMP:11368"/>
        <dbReference type="ChEBI" id="CHEBI:29950"/>
        <dbReference type="ChEBI" id="CHEBI:82612"/>
        <dbReference type="ChEBI" id="CHEBI:85445"/>
        <dbReference type="ChEBI" id="CHEBI:85448"/>
        <dbReference type="EC" id="2.1.1.63"/>
    </reaction>
</comment>
<dbReference type="PROSITE" id="PS00374">
    <property type="entry name" value="MGMT"/>
    <property type="match status" value="1"/>
</dbReference>
<dbReference type="EC" id="2.1.1.63" evidence="3"/>
<proteinExistence type="inferred from homology"/>
<keyword evidence="4 10" id="KW-0489">Methyltransferase</keyword>
<evidence type="ECO:0000256" key="7">
    <source>
        <dbReference type="ARBA" id="ARBA00023204"/>
    </source>
</evidence>
<dbReference type="CDD" id="cd06445">
    <property type="entry name" value="ATase"/>
    <property type="match status" value="1"/>
</dbReference>
<evidence type="ECO:0000256" key="2">
    <source>
        <dbReference type="ARBA" id="ARBA00008711"/>
    </source>
</evidence>
<dbReference type="NCBIfam" id="TIGR00589">
    <property type="entry name" value="ogt"/>
    <property type="match status" value="1"/>
</dbReference>
<dbReference type="FunFam" id="1.10.10.10:FF:000214">
    <property type="entry name" value="Methylated-DNA--protein-cysteine methyltransferase"/>
    <property type="match status" value="1"/>
</dbReference>
<dbReference type="PANTHER" id="PTHR10815:SF13">
    <property type="entry name" value="METHYLATED-DNA--PROTEIN-CYSTEINE METHYLTRANSFERASE"/>
    <property type="match status" value="1"/>
</dbReference>
<dbReference type="GO" id="GO:0003908">
    <property type="term" value="F:methylated-DNA-[protein]-cysteine S-methyltransferase activity"/>
    <property type="evidence" value="ECO:0007669"/>
    <property type="project" value="UniProtKB-EC"/>
</dbReference>
<dbReference type="InterPro" id="IPR001497">
    <property type="entry name" value="MethylDNA_cys_MeTrfase_AS"/>
</dbReference>
<reference evidence="11" key="1">
    <citation type="submission" date="2020-03" db="EMBL/GenBank/DDBJ databases">
        <title>Complete genome sequence of sulfur-oxidizing bacterium skT11.</title>
        <authorList>
            <person name="Kanda M."/>
            <person name="Kojima H."/>
            <person name="Fukui M."/>
        </authorList>
    </citation>
    <scope>NUCLEOTIDE SEQUENCE [LARGE SCALE GENOMIC DNA]</scope>
    <source>
        <strain evidence="11">skT11</strain>
    </source>
</reference>
<dbReference type="InterPro" id="IPR036388">
    <property type="entry name" value="WH-like_DNA-bd_sf"/>
</dbReference>
<dbReference type="RefSeq" id="WP_173067643.1">
    <property type="nucleotide sequence ID" value="NZ_AP022853.1"/>
</dbReference>